<evidence type="ECO:0000313" key="3">
    <source>
        <dbReference type="Proteomes" id="UP000825228"/>
    </source>
</evidence>
<dbReference type="Gene3D" id="3.40.50.300">
    <property type="entry name" value="P-loop containing nucleotide triphosphate hydrolases"/>
    <property type="match status" value="1"/>
</dbReference>
<dbReference type="PANTHER" id="PTHR37291">
    <property type="entry name" value="5-METHYLCYTOSINE-SPECIFIC RESTRICTION ENZYME B"/>
    <property type="match status" value="1"/>
</dbReference>
<dbReference type="SUPFAM" id="SSF52540">
    <property type="entry name" value="P-loop containing nucleoside triphosphate hydrolases"/>
    <property type="match status" value="1"/>
</dbReference>
<gene>
    <name evidence="2" type="ORF">HQ603_07200</name>
</gene>
<dbReference type="EMBL" id="JABUBU010000003">
    <property type="protein sequence ID" value="MBY6366537.1"/>
    <property type="molecule type" value="Genomic_DNA"/>
</dbReference>
<name>A0ABS7P299_9NOCA</name>
<feature type="domain" description="AAA+ ATPase" evidence="1">
    <location>
        <begin position="323"/>
        <end position="484"/>
    </location>
</feature>
<dbReference type="InterPro" id="IPR027417">
    <property type="entry name" value="P-loop_NTPase"/>
</dbReference>
<dbReference type="Proteomes" id="UP000825228">
    <property type="component" value="Unassembled WGS sequence"/>
</dbReference>
<dbReference type="Pfam" id="PF07728">
    <property type="entry name" value="AAA_5"/>
    <property type="match status" value="1"/>
</dbReference>
<evidence type="ECO:0000259" key="1">
    <source>
        <dbReference type="SMART" id="SM00382"/>
    </source>
</evidence>
<proteinExistence type="predicted"/>
<comment type="caution">
    <text evidence="2">The sequence shown here is derived from an EMBL/GenBank/DDBJ whole genome shotgun (WGS) entry which is preliminary data.</text>
</comment>
<keyword evidence="3" id="KW-1185">Reference proteome</keyword>
<dbReference type="InterPro" id="IPR011704">
    <property type="entry name" value="ATPase_dyneun-rel_AAA"/>
</dbReference>
<evidence type="ECO:0000313" key="2">
    <source>
        <dbReference type="EMBL" id="MBY6366537.1"/>
    </source>
</evidence>
<sequence length="596" mass="66345">MNDDGASTRAASSDVRREIEEILRTDTSRLGDVFRADRPGKRPEEIAAELGVSTPGFVSNYRAVIRAVLEGVAPTAATMAADVVRRITTMLKNPSLSPDASAFLADVLERASKNASTATALAQPSDQVMHAWKVNGSNVSGVDMVTIWRTKGTVSLAAKFLRPVEPEVTRDELKGFVEEDYRASGYAVRQEKLDEFYSFLARMHPGDLVVTVSQGKAFFGTVTGDAEYVRSSDGRSNLRRPVKWESVTRPSTDLPLEIAARLNAQGEVVDLTPQIDALREIMGQRRAVRPATELNLPDASADLARRLHVPQEWLQECVDLLRDRPQLIFYGPPGTGKTYIAKELARHLAGESNVKIVQFHPAYSYEDFFEGYRPAQQVAGQVGFELRPGPLRTIVDRATDNRDAVYVLIIDEINRGNLAKIFGELYFLLEYRNESIDLLYGSDNTEPFRLPRNVILIGTMNTADRSIALVDAAMRRRFAFLPLHPSEPPTSGILRSWLQATNRPSESADLLDILNARIDDDDYKIGPSYLMRDAVYHDKGLDRVWRTAILPLLEEFHYGDRGINVQSRYGLDALRKALSTNDVAKSGDETNDSDTD</sequence>
<dbReference type="InterPro" id="IPR003593">
    <property type="entry name" value="AAA+_ATPase"/>
</dbReference>
<reference evidence="2 3" key="1">
    <citation type="submission" date="2020-06" db="EMBL/GenBank/DDBJ databases">
        <title>Taxonomy, biology and ecology of Rhodococcus bacteria occurring in California pistachio and other woody hosts as revealed by genome sequence analyses.</title>
        <authorList>
            <person name="Gai Y."/>
            <person name="Riely B."/>
        </authorList>
    </citation>
    <scope>NUCLEOTIDE SEQUENCE [LARGE SCALE GENOMIC DNA]</scope>
    <source>
        <strain evidence="2 3">BP-281</strain>
    </source>
</reference>
<dbReference type="CDD" id="cd00009">
    <property type="entry name" value="AAA"/>
    <property type="match status" value="1"/>
</dbReference>
<accession>A0ABS7P299</accession>
<organism evidence="2 3">
    <name type="scientific">Rhodococcoides corynebacterioides</name>
    <dbReference type="NCBI Taxonomy" id="53972"/>
    <lineage>
        <taxon>Bacteria</taxon>
        <taxon>Bacillati</taxon>
        <taxon>Actinomycetota</taxon>
        <taxon>Actinomycetes</taxon>
        <taxon>Mycobacteriales</taxon>
        <taxon>Nocardiaceae</taxon>
        <taxon>Rhodococcoides</taxon>
    </lineage>
</organism>
<dbReference type="RefSeq" id="WP_222683859.1">
    <property type="nucleotide sequence ID" value="NZ_JABUBT010000015.1"/>
</dbReference>
<dbReference type="InterPro" id="IPR052934">
    <property type="entry name" value="Methyl-DNA_Rec/Restrict_Enz"/>
</dbReference>
<dbReference type="SMART" id="SM00382">
    <property type="entry name" value="AAA"/>
    <property type="match status" value="1"/>
</dbReference>
<protein>
    <submittedName>
        <fullName evidence="2">AAA family ATPase</fullName>
    </submittedName>
</protein>
<dbReference type="PANTHER" id="PTHR37291:SF1">
    <property type="entry name" value="TYPE IV METHYL-DIRECTED RESTRICTION ENZYME ECOKMCRB SUBUNIT"/>
    <property type="match status" value="1"/>
</dbReference>